<dbReference type="GeneID" id="69033147"/>
<accession>C0NAI4</accession>
<keyword evidence="3" id="KW-1185">Reference proteome</keyword>
<proteinExistence type="predicted"/>
<feature type="region of interest" description="Disordered" evidence="1">
    <location>
        <begin position="76"/>
        <end position="99"/>
    </location>
</feature>
<protein>
    <submittedName>
        <fullName evidence="2">Uncharacterized protein</fullName>
    </submittedName>
</protein>
<dbReference type="Proteomes" id="UP000001631">
    <property type="component" value="Unassembled WGS sequence"/>
</dbReference>
<name>C0NAI4_AJECG</name>
<dbReference type="EMBL" id="GG663363">
    <property type="protein sequence ID" value="EEH10675.1"/>
    <property type="molecule type" value="Genomic_DNA"/>
</dbReference>
<gene>
    <name evidence="2" type="ORF">HCBG_00130</name>
</gene>
<feature type="compositionally biased region" description="Polar residues" evidence="1">
    <location>
        <begin position="88"/>
        <end position="98"/>
    </location>
</feature>
<dbReference type="RefSeq" id="XP_045291155.1">
    <property type="nucleotide sequence ID" value="XM_045427180.1"/>
</dbReference>
<evidence type="ECO:0000313" key="3">
    <source>
        <dbReference type="Proteomes" id="UP000001631"/>
    </source>
</evidence>
<reference evidence="2" key="1">
    <citation type="submission" date="2009-02" db="EMBL/GenBank/DDBJ databases">
        <title>The Genome Sequence of Ajellomyces capsulatus strain G186AR.</title>
        <authorList>
            <consortium name="The Broad Institute Genome Sequencing Platform"/>
            <person name="Champion M."/>
            <person name="Cuomo C."/>
            <person name="Ma L.-J."/>
            <person name="Henn M.R."/>
            <person name="Sil A."/>
            <person name="Goldman B."/>
            <person name="Young S.K."/>
            <person name="Kodira C.D."/>
            <person name="Zeng Q."/>
            <person name="Koehrsen M."/>
            <person name="Alvarado L."/>
            <person name="Berlin A."/>
            <person name="Borenstein D."/>
            <person name="Chen Z."/>
            <person name="Engels R."/>
            <person name="Freedman E."/>
            <person name="Gellesch M."/>
            <person name="Goldberg J."/>
            <person name="Griggs A."/>
            <person name="Gujja S."/>
            <person name="Heiman D."/>
            <person name="Hepburn T."/>
            <person name="Howarth C."/>
            <person name="Jen D."/>
            <person name="Larson L."/>
            <person name="Lewis B."/>
            <person name="Mehta T."/>
            <person name="Park D."/>
            <person name="Pearson M."/>
            <person name="Roberts A."/>
            <person name="Saif S."/>
            <person name="Shea T."/>
            <person name="Shenoy N."/>
            <person name="Sisk P."/>
            <person name="Stolte C."/>
            <person name="Sykes S."/>
            <person name="Walk T."/>
            <person name="White J."/>
            <person name="Yandava C."/>
            <person name="Klein B."/>
            <person name="McEwen J.G."/>
            <person name="Puccia R."/>
            <person name="Goldman G.H."/>
            <person name="Felipe M.S."/>
            <person name="Nino-Vega G."/>
            <person name="San-Blas G."/>
            <person name="Taylor J."/>
            <person name="Mendoza L."/>
            <person name="Galagan J."/>
            <person name="Nusbaum C."/>
            <person name="Birren B."/>
        </authorList>
    </citation>
    <scope>NUCLEOTIDE SEQUENCE</scope>
    <source>
        <strain evidence="2">G186AR</strain>
    </source>
</reference>
<dbReference type="HOGENOM" id="CLU_2132796_0_0_1"/>
<sequence>MGGGEELFQGYIRRSAGITLSAWIAYRVSGAQSARIEQHTASSFHSPEDGIAQRERVWKSAFIVVSRGRGQDCAAQEGGSAASPCTDCRTSTGKQSRGTAAGYSSVCAYSIVY</sequence>
<dbReference type="AlphaFoldDB" id="C0NAI4"/>
<evidence type="ECO:0000256" key="1">
    <source>
        <dbReference type="SAM" id="MobiDB-lite"/>
    </source>
</evidence>
<organism evidence="2 3">
    <name type="scientific">Ajellomyces capsulatus (strain G186AR / H82 / ATCC MYA-2454 / RMSCC 2432)</name>
    <name type="common">Darling's disease fungus</name>
    <name type="synonym">Histoplasma capsulatum</name>
    <dbReference type="NCBI Taxonomy" id="447093"/>
    <lineage>
        <taxon>Eukaryota</taxon>
        <taxon>Fungi</taxon>
        <taxon>Dikarya</taxon>
        <taxon>Ascomycota</taxon>
        <taxon>Pezizomycotina</taxon>
        <taxon>Eurotiomycetes</taxon>
        <taxon>Eurotiomycetidae</taxon>
        <taxon>Onygenales</taxon>
        <taxon>Ajellomycetaceae</taxon>
        <taxon>Histoplasma</taxon>
    </lineage>
</organism>
<evidence type="ECO:0000313" key="2">
    <source>
        <dbReference type="EMBL" id="EEH10675.1"/>
    </source>
</evidence>
<dbReference type="InParanoid" id="C0NAI4"/>